<reference evidence="10" key="1">
    <citation type="journal article" date="2019" name="Int. J. Syst. Evol. Microbiol.">
        <title>The Global Catalogue of Microorganisms (GCM) 10K type strain sequencing project: providing services to taxonomists for standard genome sequencing and annotation.</title>
        <authorList>
            <consortium name="The Broad Institute Genomics Platform"/>
            <consortium name="The Broad Institute Genome Sequencing Center for Infectious Disease"/>
            <person name="Wu L."/>
            <person name="Ma J."/>
        </authorList>
    </citation>
    <scope>NUCLEOTIDE SEQUENCE [LARGE SCALE GENOMIC DNA]</scope>
    <source>
        <strain evidence="10">CCUG 62974</strain>
    </source>
</reference>
<evidence type="ECO:0000256" key="5">
    <source>
        <dbReference type="ARBA" id="ARBA00022692"/>
    </source>
</evidence>
<keyword evidence="5 8" id="KW-0812">Transmembrane</keyword>
<dbReference type="Gene3D" id="1.10.3470.10">
    <property type="entry name" value="ABC transporter involved in vitamin B12 uptake, BtuC"/>
    <property type="match status" value="1"/>
</dbReference>
<evidence type="ECO:0000256" key="2">
    <source>
        <dbReference type="ARBA" id="ARBA00007935"/>
    </source>
</evidence>
<evidence type="ECO:0000313" key="10">
    <source>
        <dbReference type="Proteomes" id="UP001597024"/>
    </source>
</evidence>
<organism evidence="9 10">
    <name type="scientific">Streptosporangium algeriense</name>
    <dbReference type="NCBI Taxonomy" id="1682748"/>
    <lineage>
        <taxon>Bacteria</taxon>
        <taxon>Bacillati</taxon>
        <taxon>Actinomycetota</taxon>
        <taxon>Actinomycetes</taxon>
        <taxon>Streptosporangiales</taxon>
        <taxon>Streptosporangiaceae</taxon>
        <taxon>Streptosporangium</taxon>
    </lineage>
</organism>
<comment type="caution">
    <text evidence="9">The sequence shown here is derived from an EMBL/GenBank/DDBJ whole genome shotgun (WGS) entry which is preliminary data.</text>
</comment>
<proteinExistence type="inferred from homology"/>
<evidence type="ECO:0000256" key="4">
    <source>
        <dbReference type="ARBA" id="ARBA00022475"/>
    </source>
</evidence>
<comment type="similarity">
    <text evidence="2">Belongs to the binding-protein-dependent transport system permease family. FecCD subfamily.</text>
</comment>
<feature type="transmembrane region" description="Helical" evidence="8">
    <location>
        <begin position="28"/>
        <end position="47"/>
    </location>
</feature>
<dbReference type="Proteomes" id="UP001597024">
    <property type="component" value="Unassembled WGS sequence"/>
</dbReference>
<dbReference type="InterPro" id="IPR000522">
    <property type="entry name" value="ABC_transptr_permease_BtuC"/>
</dbReference>
<evidence type="ECO:0000256" key="8">
    <source>
        <dbReference type="SAM" id="Phobius"/>
    </source>
</evidence>
<sequence length="54" mass="5449">MASALLGSLLLVAADLAAQRVIPGVQLPVGILTGVIGGLYLLVLLTAQWRAGHG</sequence>
<dbReference type="InterPro" id="IPR037294">
    <property type="entry name" value="ABC_BtuC-like"/>
</dbReference>
<evidence type="ECO:0000313" key="9">
    <source>
        <dbReference type="EMBL" id="MFD0885263.1"/>
    </source>
</evidence>
<comment type="subcellular location">
    <subcellularLocation>
        <location evidence="1">Cell membrane</location>
        <topology evidence="1">Multi-pass membrane protein</topology>
    </subcellularLocation>
</comment>
<keyword evidence="10" id="KW-1185">Reference proteome</keyword>
<evidence type="ECO:0000256" key="3">
    <source>
        <dbReference type="ARBA" id="ARBA00022448"/>
    </source>
</evidence>
<evidence type="ECO:0000256" key="7">
    <source>
        <dbReference type="ARBA" id="ARBA00023136"/>
    </source>
</evidence>
<gene>
    <name evidence="9" type="ORF">ACFQ08_11975</name>
</gene>
<evidence type="ECO:0000256" key="1">
    <source>
        <dbReference type="ARBA" id="ARBA00004651"/>
    </source>
</evidence>
<dbReference type="EMBL" id="JBHTHX010000321">
    <property type="protein sequence ID" value="MFD0885263.1"/>
    <property type="molecule type" value="Genomic_DNA"/>
</dbReference>
<keyword evidence="3" id="KW-0813">Transport</keyword>
<accession>A0ABW3DRG7</accession>
<dbReference type="Pfam" id="PF01032">
    <property type="entry name" value="FecCD"/>
    <property type="match status" value="1"/>
</dbReference>
<dbReference type="SUPFAM" id="SSF81345">
    <property type="entry name" value="ABC transporter involved in vitamin B12 uptake, BtuC"/>
    <property type="match status" value="1"/>
</dbReference>
<name>A0ABW3DRG7_9ACTN</name>
<evidence type="ECO:0000256" key="6">
    <source>
        <dbReference type="ARBA" id="ARBA00022989"/>
    </source>
</evidence>
<keyword evidence="4" id="KW-1003">Cell membrane</keyword>
<keyword evidence="6 8" id="KW-1133">Transmembrane helix</keyword>
<protein>
    <submittedName>
        <fullName evidence="9">Iron chelate uptake ABC transporter family permease subunit</fullName>
    </submittedName>
</protein>
<keyword evidence="7 8" id="KW-0472">Membrane</keyword>